<evidence type="ECO:0000259" key="1">
    <source>
        <dbReference type="Pfam" id="PF05168"/>
    </source>
</evidence>
<feature type="domain" description="HEPN" evidence="1">
    <location>
        <begin position="16"/>
        <end position="60"/>
    </location>
</feature>
<dbReference type="STRING" id="1137284.GCA_001418205_03287"/>
<dbReference type="Gene3D" id="1.20.120.330">
    <property type="entry name" value="Nucleotidyltransferases domain 2"/>
    <property type="match status" value="1"/>
</dbReference>
<accession>A0A0K6IS82</accession>
<dbReference type="RefSeq" id="WP_055464312.1">
    <property type="nucleotide sequence ID" value="NZ_CYHG01000014.1"/>
</dbReference>
<dbReference type="SUPFAM" id="SSF81593">
    <property type="entry name" value="Nucleotidyltransferase substrate binding subunit/domain"/>
    <property type="match status" value="1"/>
</dbReference>
<evidence type="ECO:0000313" key="2">
    <source>
        <dbReference type="EMBL" id="CUB05958.1"/>
    </source>
</evidence>
<organism evidence="2 3">
    <name type="scientific">Marinomonas fungiae</name>
    <dbReference type="NCBI Taxonomy" id="1137284"/>
    <lineage>
        <taxon>Bacteria</taxon>
        <taxon>Pseudomonadati</taxon>
        <taxon>Pseudomonadota</taxon>
        <taxon>Gammaproteobacteria</taxon>
        <taxon>Oceanospirillales</taxon>
        <taxon>Oceanospirillaceae</taxon>
        <taxon>Marinomonas</taxon>
    </lineage>
</organism>
<sequence length="82" mass="9456">MNKQLVLNTLAKDIFRKQADFDYISARVNFRLGLRQQFLWSAQQAIEKYLKAILLFKGITLSLKNMGITLIVCLKVLLLSII</sequence>
<protein>
    <submittedName>
        <fullName evidence="2">HEPN domain</fullName>
    </submittedName>
</protein>
<keyword evidence="3" id="KW-1185">Reference proteome</keyword>
<gene>
    <name evidence="2" type="ORF">Ga0061065_11416</name>
</gene>
<proteinExistence type="predicted"/>
<dbReference type="InterPro" id="IPR007842">
    <property type="entry name" value="HEPN_dom"/>
</dbReference>
<evidence type="ECO:0000313" key="3">
    <source>
        <dbReference type="Proteomes" id="UP000182769"/>
    </source>
</evidence>
<name>A0A0K6IS82_9GAMM</name>
<dbReference type="EMBL" id="CYHG01000014">
    <property type="protein sequence ID" value="CUB05958.1"/>
    <property type="molecule type" value="Genomic_DNA"/>
</dbReference>
<dbReference type="Proteomes" id="UP000182769">
    <property type="component" value="Unassembled WGS sequence"/>
</dbReference>
<dbReference type="Pfam" id="PF05168">
    <property type="entry name" value="HEPN"/>
    <property type="match status" value="1"/>
</dbReference>
<reference evidence="3" key="1">
    <citation type="submission" date="2015-08" db="EMBL/GenBank/DDBJ databases">
        <authorList>
            <person name="Varghese N."/>
        </authorList>
    </citation>
    <scope>NUCLEOTIDE SEQUENCE [LARGE SCALE GENOMIC DNA]</scope>
    <source>
        <strain evidence="3">JCM 18476</strain>
    </source>
</reference>
<dbReference type="AlphaFoldDB" id="A0A0K6IS82"/>